<keyword evidence="1" id="KW-0472">Membrane</keyword>
<keyword evidence="1" id="KW-1133">Transmembrane helix</keyword>
<accession>A0AAX3J6U6</accession>
<keyword evidence="1" id="KW-0812">Transmembrane</keyword>
<name>A0AAX3J6U6_9GAMM</name>
<reference evidence="2 3" key="1">
    <citation type="submission" date="2019-10" db="EMBL/GenBank/DDBJ databases">
        <authorList>
            <person name="Karimi E."/>
        </authorList>
    </citation>
    <scope>NUCLEOTIDE SEQUENCE [LARGE SCALE GENOMIC DNA]</scope>
    <source>
        <strain evidence="2">Pantoea sp. 111</strain>
    </source>
</reference>
<dbReference type="RefSeq" id="WP_167375082.1">
    <property type="nucleotide sequence ID" value="NZ_CAUQFK010000053.1"/>
</dbReference>
<gene>
    <name evidence="2" type="ORF">PANT111_190173</name>
</gene>
<feature type="transmembrane region" description="Helical" evidence="1">
    <location>
        <begin position="23"/>
        <end position="46"/>
    </location>
</feature>
<dbReference type="AlphaFoldDB" id="A0AAX3J6U6"/>
<protein>
    <submittedName>
        <fullName evidence="2">Uncharacterized protein</fullName>
    </submittedName>
</protein>
<evidence type="ECO:0000256" key="1">
    <source>
        <dbReference type="SAM" id="Phobius"/>
    </source>
</evidence>
<organism evidence="2 3">
    <name type="scientific">Pantoea brenneri</name>
    <dbReference type="NCBI Taxonomy" id="472694"/>
    <lineage>
        <taxon>Bacteria</taxon>
        <taxon>Pseudomonadati</taxon>
        <taxon>Pseudomonadota</taxon>
        <taxon>Gammaproteobacteria</taxon>
        <taxon>Enterobacterales</taxon>
        <taxon>Erwiniaceae</taxon>
        <taxon>Pantoea</taxon>
    </lineage>
</organism>
<evidence type="ECO:0000313" key="3">
    <source>
        <dbReference type="Proteomes" id="UP000433737"/>
    </source>
</evidence>
<evidence type="ECO:0000313" key="2">
    <source>
        <dbReference type="EMBL" id="VXB92053.1"/>
    </source>
</evidence>
<proteinExistence type="predicted"/>
<sequence>MSLPSPPDDQDEPIRQSLDDAHFAIVVLAVTSVTLIIFVLLITLWMS</sequence>
<dbReference type="EMBL" id="CABWMH010000011">
    <property type="protein sequence ID" value="VXB92053.1"/>
    <property type="molecule type" value="Genomic_DNA"/>
</dbReference>
<comment type="caution">
    <text evidence="2">The sequence shown here is derived from an EMBL/GenBank/DDBJ whole genome shotgun (WGS) entry which is preliminary data.</text>
</comment>
<dbReference type="Proteomes" id="UP000433737">
    <property type="component" value="Unassembled WGS sequence"/>
</dbReference>